<dbReference type="AlphaFoldDB" id="A0A139ILW1"/>
<name>A0A139ILW1_9PEZI</name>
<proteinExistence type="predicted"/>
<dbReference type="EMBL" id="LFZO01000050">
    <property type="protein sequence ID" value="KXT15787.1"/>
    <property type="molecule type" value="Genomic_DNA"/>
</dbReference>
<evidence type="ECO:0000256" key="1">
    <source>
        <dbReference type="SAM" id="Coils"/>
    </source>
</evidence>
<sequence length="134" mass="14708">MDNARLPLSHVNANARGNKWPVQYSLKRYKQRQDELESTANAALAELRNNQAELSASLEDHAKLPRGLEESIAKCTNATPLLAGLQQLANNHSAMDDVRQCIARLEATAPSAPISSALQFDARLRAMESSKEVL</sequence>
<evidence type="ECO:0000313" key="2">
    <source>
        <dbReference type="EMBL" id="KXT15787.1"/>
    </source>
</evidence>
<gene>
    <name evidence="2" type="ORF">AC579_6253</name>
</gene>
<organism evidence="2 3">
    <name type="scientific">Pseudocercospora musae</name>
    <dbReference type="NCBI Taxonomy" id="113226"/>
    <lineage>
        <taxon>Eukaryota</taxon>
        <taxon>Fungi</taxon>
        <taxon>Dikarya</taxon>
        <taxon>Ascomycota</taxon>
        <taxon>Pezizomycotina</taxon>
        <taxon>Dothideomycetes</taxon>
        <taxon>Dothideomycetidae</taxon>
        <taxon>Mycosphaerellales</taxon>
        <taxon>Mycosphaerellaceae</taxon>
        <taxon>Pseudocercospora</taxon>
    </lineage>
</organism>
<feature type="coiled-coil region" evidence="1">
    <location>
        <begin position="26"/>
        <end position="64"/>
    </location>
</feature>
<dbReference type="OrthoDB" id="10340541at2759"/>
<comment type="caution">
    <text evidence="2">The sequence shown here is derived from an EMBL/GenBank/DDBJ whole genome shotgun (WGS) entry which is preliminary data.</text>
</comment>
<evidence type="ECO:0000313" key="3">
    <source>
        <dbReference type="Proteomes" id="UP000073492"/>
    </source>
</evidence>
<reference evidence="2 3" key="1">
    <citation type="submission" date="2015-07" db="EMBL/GenBank/DDBJ databases">
        <title>Comparative genomics of the Sigatoka disease complex on banana suggests a link between parallel evolutionary changes in Pseudocercospora fijiensis and Pseudocercospora eumusae and increased virulence on the banana host.</title>
        <authorList>
            <person name="Chang T.-C."/>
            <person name="Salvucci A."/>
            <person name="Crous P.W."/>
            <person name="Stergiopoulos I."/>
        </authorList>
    </citation>
    <scope>NUCLEOTIDE SEQUENCE [LARGE SCALE GENOMIC DNA]</scope>
    <source>
        <strain evidence="2 3">CBS 116634</strain>
    </source>
</reference>
<protein>
    <submittedName>
        <fullName evidence="2">Uncharacterized protein</fullName>
    </submittedName>
</protein>
<keyword evidence="1" id="KW-0175">Coiled coil</keyword>
<keyword evidence="3" id="KW-1185">Reference proteome</keyword>
<accession>A0A139ILW1</accession>
<dbReference type="Proteomes" id="UP000073492">
    <property type="component" value="Unassembled WGS sequence"/>
</dbReference>